<dbReference type="EMBL" id="LR798417">
    <property type="protein sequence ID" value="CAB5229880.1"/>
    <property type="molecule type" value="Genomic_DNA"/>
</dbReference>
<reference evidence="2" key="1">
    <citation type="submission" date="2020-05" db="EMBL/GenBank/DDBJ databases">
        <authorList>
            <person name="Chiriac C."/>
            <person name="Salcher M."/>
            <person name="Ghai R."/>
            <person name="Kavagutti S V."/>
        </authorList>
    </citation>
    <scope>NUCLEOTIDE SEQUENCE</scope>
</reference>
<gene>
    <name evidence="1" type="ORF">UFOVP1389_45</name>
    <name evidence="2" type="ORF">UFOVP1566_27</name>
</gene>
<proteinExistence type="predicted"/>
<dbReference type="InterPro" id="IPR026325">
    <property type="entry name" value="DUF932"/>
</dbReference>
<sequence length="334" mass="37871">MSRETAQTLNTQVLIGYTEKRGTAWHYKQELQGAEPNHYPAQIPIEDVRRRLFSWHALEMPMYVSTPDDRLIEVPNRKAIVRDDTWQVLGVPSKTYMPHQYDEWLLKQVANLLDDDLQIGTAGLLKQGAVAWVQVEMPENCTVAGVEFRPHLLCTTSFNGEIATVYKRTCTIVVCDNTRAMALRGSGSDVVVRHTSKSHLRLATARDALQIVHSFETDFASEIETLMSMKVTDRAFDRFLSVLVPATDIESQSSQTRASNTRAQLRQMWQTDIRCAPFRGTGFGAVQTVNTWRQHIKPTRQGRSLIERTMMDTLTGQTEIADREVVEMLMGVTV</sequence>
<organism evidence="2">
    <name type="scientific">uncultured Caudovirales phage</name>
    <dbReference type="NCBI Taxonomy" id="2100421"/>
    <lineage>
        <taxon>Viruses</taxon>
        <taxon>Duplodnaviria</taxon>
        <taxon>Heunggongvirae</taxon>
        <taxon>Uroviricota</taxon>
        <taxon>Caudoviricetes</taxon>
        <taxon>Peduoviridae</taxon>
        <taxon>Maltschvirus</taxon>
        <taxon>Maltschvirus maltsch</taxon>
    </lineage>
</organism>
<dbReference type="InterPro" id="IPR017686">
    <property type="entry name" value="Phg/plasmid-like_prot"/>
</dbReference>
<evidence type="ECO:0000313" key="2">
    <source>
        <dbReference type="EMBL" id="CAB5229880.1"/>
    </source>
</evidence>
<dbReference type="NCBIfam" id="TIGR03299">
    <property type="entry name" value="LGT_TIGR03299"/>
    <property type="match status" value="1"/>
</dbReference>
<name>A0A6J7XFF2_9CAUD</name>
<dbReference type="Pfam" id="PF06067">
    <property type="entry name" value="DUF932"/>
    <property type="match status" value="1"/>
</dbReference>
<accession>A0A6J7XFF2</accession>
<dbReference type="EMBL" id="LR797342">
    <property type="protein sequence ID" value="CAB4204299.1"/>
    <property type="molecule type" value="Genomic_DNA"/>
</dbReference>
<evidence type="ECO:0000313" key="1">
    <source>
        <dbReference type="EMBL" id="CAB4204299.1"/>
    </source>
</evidence>
<protein>
    <submittedName>
        <fullName evidence="2">LGT_TIGR03299, phage/plasmid-like protein TIGR03299</fullName>
    </submittedName>
</protein>